<protein>
    <recommendedName>
        <fullName evidence="4">PEP-CTERM sorting domain-containing protein</fullName>
    </recommendedName>
</protein>
<evidence type="ECO:0008006" key="4">
    <source>
        <dbReference type="Google" id="ProtNLM"/>
    </source>
</evidence>
<evidence type="ECO:0000313" key="2">
    <source>
        <dbReference type="EMBL" id="MCW8108932.1"/>
    </source>
</evidence>
<sequence length="277" mass="31876">MECKYNKMVKVVTFCCSLVGLPAFGALLSVDVQITDNVETVVIDSVSDQTYNSVDLVDLQLQFNIDFERSPLSSEPENGPIFFTHTSERSGVLYSYFAAEIYAEWVPPTSPFTNDLLSLIPWDDESALYIEQKLSFYQQIAVDIESGELLEENSFKYFRFTKSFGSLFTEDFEKMIGQEYAFERVLHSHMEVTYQHDGMLEYSMPQVENMLFSSSELNFRYNELFHRTTYDLANDNQEIEHYMYGYVGNGVSRVQVSEPQTAIVVALGLLAFFARRK</sequence>
<keyword evidence="1" id="KW-0732">Signal</keyword>
<gene>
    <name evidence="2" type="ORF">OPS25_10550</name>
</gene>
<dbReference type="EMBL" id="JAPFRD010000011">
    <property type="protein sequence ID" value="MCW8108932.1"/>
    <property type="molecule type" value="Genomic_DNA"/>
</dbReference>
<keyword evidence="3" id="KW-1185">Reference proteome</keyword>
<dbReference type="Proteomes" id="UP001142810">
    <property type="component" value="Unassembled WGS sequence"/>
</dbReference>
<comment type="caution">
    <text evidence="2">The sequence shown here is derived from an EMBL/GenBank/DDBJ whole genome shotgun (WGS) entry which is preliminary data.</text>
</comment>
<accession>A0ABT3P851</accession>
<organism evidence="2 3">
    <name type="scientific">Alteromonas aquimaris</name>
    <dbReference type="NCBI Taxonomy" id="2998417"/>
    <lineage>
        <taxon>Bacteria</taxon>
        <taxon>Pseudomonadati</taxon>
        <taxon>Pseudomonadota</taxon>
        <taxon>Gammaproteobacteria</taxon>
        <taxon>Alteromonadales</taxon>
        <taxon>Alteromonadaceae</taxon>
        <taxon>Alteromonas/Salinimonas group</taxon>
        <taxon>Alteromonas</taxon>
    </lineage>
</organism>
<feature type="signal peptide" evidence="1">
    <location>
        <begin position="1"/>
        <end position="25"/>
    </location>
</feature>
<proteinExistence type="predicted"/>
<feature type="chain" id="PRO_5047451442" description="PEP-CTERM sorting domain-containing protein" evidence="1">
    <location>
        <begin position="26"/>
        <end position="277"/>
    </location>
</feature>
<name>A0ABT3P851_9ALTE</name>
<dbReference type="RefSeq" id="WP_265617682.1">
    <property type="nucleotide sequence ID" value="NZ_JAPFRD010000011.1"/>
</dbReference>
<evidence type="ECO:0000313" key="3">
    <source>
        <dbReference type="Proteomes" id="UP001142810"/>
    </source>
</evidence>
<evidence type="ECO:0000256" key="1">
    <source>
        <dbReference type="SAM" id="SignalP"/>
    </source>
</evidence>
<reference evidence="2" key="1">
    <citation type="submission" date="2022-11" db="EMBL/GenBank/DDBJ databases">
        <title>Alteromonas sp. nov., isolated from sea water of the Qingdao.</title>
        <authorList>
            <person name="Wang Q."/>
        </authorList>
    </citation>
    <scope>NUCLEOTIDE SEQUENCE</scope>
    <source>
        <strain evidence="2">ASW11-7</strain>
    </source>
</reference>